<dbReference type="InterPro" id="IPR003812">
    <property type="entry name" value="Fido"/>
</dbReference>
<evidence type="ECO:0000256" key="5">
    <source>
        <dbReference type="ARBA" id="ARBA00034531"/>
    </source>
</evidence>
<dbReference type="STRING" id="696125.BARCL_0632"/>
<dbReference type="NCBIfam" id="NF033856">
    <property type="entry name" value="T4SS_effec_BID"/>
    <property type="match status" value="1"/>
</dbReference>
<dbReference type="GO" id="GO:0051302">
    <property type="term" value="P:regulation of cell division"/>
    <property type="evidence" value="ECO:0007669"/>
    <property type="project" value="TreeGrafter"/>
</dbReference>
<evidence type="ECO:0000256" key="7">
    <source>
        <dbReference type="ARBA" id="ARBA00048696"/>
    </source>
</evidence>
<dbReference type="GO" id="GO:0005524">
    <property type="term" value="F:ATP binding"/>
    <property type="evidence" value="ECO:0007669"/>
    <property type="project" value="UniProtKB-KW"/>
</dbReference>
<evidence type="ECO:0000256" key="4">
    <source>
        <dbReference type="ARBA" id="ARBA00022840"/>
    </source>
</evidence>
<dbReference type="HOGENOM" id="CLU_024177_0_0_5"/>
<evidence type="ECO:0000256" key="1">
    <source>
        <dbReference type="ARBA" id="ARBA00022679"/>
    </source>
</evidence>
<keyword evidence="1" id="KW-0808">Transferase</keyword>
<feature type="domain" description="Fido" evidence="8">
    <location>
        <begin position="49"/>
        <end position="205"/>
    </location>
</feature>
<keyword evidence="2" id="KW-0548">Nucleotidyltransferase</keyword>
<sequence>MYSFYYYPDTQILKNKYGIMNEKELNAQCSRDTAKAIVSLRQEPLPEKFDSSYLKYLHKCLFANTFEWAGHTRNLPFKFEDGTRGKLLVMRIPNSNNFFVSGSNIKKSLQEFDKTLSEKNNLQGLSRKEFIEEAVKLFSFLNYIHPFRTSNGRAQRMFFEKLAEAAGHRLDFSVVTKQRMIRVCNDAIPVKGNINYEGMKHLFEDISNPEKVYLLKKFVCQVPKAERKNLNNKVVIISREGMTYEGLYIKSGLDSVMIETKDFCVICHKDYLTPEQLKTLKPGNQLTVTVPINDLNKILIPAEKLAPLTEDDIIKKIENDAGVQASRKKIEELSKLVYGNSKILNSSITLIHTNFDFGSDLSKQIINSPKSISKLLGYKILGIRSPARKNAESNISALSTEVNKYVDMVLEIKYEIIGKHKAKEKRLAQTVKMPSKEMQDMLNLSRRMQIKTLESSPALYTELTHFMRKITLRLSTRENQGLRNANYKELSESIGISENKAKIIIETVDKTKRLLELLQPNRPQMITKTI</sequence>
<reference evidence="10" key="1">
    <citation type="submission" date="2009-11" db="EMBL/GenBank/DDBJ databases">
        <title>Genome sequencing of Bartonella species and comparative genomics.</title>
        <authorList>
            <person name="Engel P."/>
            <person name="Salzburger W."/>
            <person name="Marius L."/>
            <person name="Chao-Chin C."/>
            <person name="Soichi M."/>
            <person name="Christa L."/>
            <person name="Alexandra C."/>
            <person name="Aurelie L."/>
            <person name="Claudine M."/>
            <person name="Stephan S.C."/>
            <person name="Christoph D."/>
        </authorList>
    </citation>
    <scope>NUCLEOTIDE SEQUENCE [LARGE SCALE GENOMIC DNA]</scope>
    <source>
        <strain evidence="10">CIP 104772 / 73</strain>
    </source>
</reference>
<dbReference type="PANTHER" id="PTHR39560:SF1">
    <property type="entry name" value="PROTEIN ADENYLYLTRANSFERASE FIC-RELATED"/>
    <property type="match status" value="1"/>
</dbReference>
<dbReference type="Gene3D" id="2.40.50.140">
    <property type="entry name" value="Nucleic acid-binding proteins"/>
    <property type="match status" value="1"/>
</dbReference>
<dbReference type="Proteomes" id="UP000009101">
    <property type="component" value="Chromosome"/>
</dbReference>
<evidence type="ECO:0000313" key="10">
    <source>
        <dbReference type="Proteomes" id="UP000009101"/>
    </source>
</evidence>
<dbReference type="GO" id="GO:0070733">
    <property type="term" value="F:AMPylase activity"/>
    <property type="evidence" value="ECO:0007669"/>
    <property type="project" value="UniProtKB-EC"/>
</dbReference>
<evidence type="ECO:0000259" key="8">
    <source>
        <dbReference type="PROSITE" id="PS51459"/>
    </source>
</evidence>
<evidence type="ECO:0000313" key="9">
    <source>
        <dbReference type="EMBL" id="CBI76313.1"/>
    </source>
</evidence>
<gene>
    <name evidence="9" type="ordered locus">BARCL_0632</name>
</gene>
<dbReference type="EC" id="2.7.7.108" evidence="5"/>
<evidence type="ECO:0000256" key="6">
    <source>
        <dbReference type="ARBA" id="ARBA00047939"/>
    </source>
</evidence>
<dbReference type="EMBL" id="FN645454">
    <property type="protein sequence ID" value="CBI76313.1"/>
    <property type="molecule type" value="Genomic_DNA"/>
</dbReference>
<organism evidence="9 10">
    <name type="scientific">Bartonella clarridgeiae (strain CCUG 45776 / CIP 104772 / 73)</name>
    <dbReference type="NCBI Taxonomy" id="696125"/>
    <lineage>
        <taxon>Bacteria</taxon>
        <taxon>Pseudomonadati</taxon>
        <taxon>Pseudomonadota</taxon>
        <taxon>Alphaproteobacteria</taxon>
        <taxon>Hyphomicrobiales</taxon>
        <taxon>Bartonellaceae</taxon>
        <taxon>Bartonella</taxon>
    </lineage>
</organism>
<comment type="catalytic activity">
    <reaction evidence="6">
        <text>L-threonyl-[protein] + ATP = 3-O-(5'-adenylyl)-L-threonyl-[protein] + diphosphate</text>
        <dbReference type="Rhea" id="RHEA:54292"/>
        <dbReference type="Rhea" id="RHEA-COMP:11060"/>
        <dbReference type="Rhea" id="RHEA-COMP:13847"/>
        <dbReference type="ChEBI" id="CHEBI:30013"/>
        <dbReference type="ChEBI" id="CHEBI:30616"/>
        <dbReference type="ChEBI" id="CHEBI:33019"/>
        <dbReference type="ChEBI" id="CHEBI:138113"/>
        <dbReference type="EC" id="2.7.7.108"/>
    </reaction>
</comment>
<keyword evidence="4" id="KW-0067">ATP-binding</keyword>
<dbReference type="PANTHER" id="PTHR39560">
    <property type="entry name" value="PROTEIN ADENYLYLTRANSFERASE FIC-RELATED"/>
    <property type="match status" value="1"/>
</dbReference>
<dbReference type="KEGG" id="bcd:BARCL_0632"/>
<dbReference type="Gene3D" id="1.10.3290.10">
    <property type="entry name" value="Fido-like domain"/>
    <property type="match status" value="1"/>
</dbReference>
<dbReference type="AlphaFoldDB" id="E6YHH5"/>
<dbReference type="SUPFAM" id="SSF140931">
    <property type="entry name" value="Fic-like"/>
    <property type="match status" value="1"/>
</dbReference>
<dbReference type="InterPro" id="IPR036597">
    <property type="entry name" value="Fido-like_dom_sf"/>
</dbReference>
<keyword evidence="10" id="KW-1185">Reference proteome</keyword>
<name>E6YHH5_BARC7</name>
<dbReference type="InterPro" id="IPR040548">
    <property type="entry name" value="BepA_ID"/>
</dbReference>
<evidence type="ECO:0000256" key="2">
    <source>
        <dbReference type="ARBA" id="ARBA00022695"/>
    </source>
</evidence>
<dbReference type="PROSITE" id="PS51459">
    <property type="entry name" value="FIDO"/>
    <property type="match status" value="1"/>
</dbReference>
<proteinExistence type="predicted"/>
<reference evidence="9 10" key="2">
    <citation type="journal article" date="2011" name="PLoS Genet.">
        <title>Parallel evolution of a type IV secretion system in radiating lineages of the host-restricted bacterial pathogen Bartonella.</title>
        <authorList>
            <person name="Engel P."/>
            <person name="Salzburger W."/>
            <person name="Liesch M."/>
            <person name="Chang C.C."/>
            <person name="Maruyama S."/>
            <person name="Lanz C."/>
            <person name="Calteau A."/>
            <person name="Lajus A."/>
            <person name="Medigue C."/>
            <person name="Schuster S.C."/>
            <person name="Dehio C."/>
        </authorList>
    </citation>
    <scope>NUCLEOTIDE SEQUENCE [LARGE SCALE GENOMIC DNA]</scope>
    <source>
        <strain evidence="10">CIP 104772 / 73</strain>
    </source>
</reference>
<protein>
    <recommendedName>
        <fullName evidence="5">protein adenylyltransferase</fullName>
        <ecNumber evidence="5">2.7.7.108</ecNumber>
    </recommendedName>
</protein>
<dbReference type="Pfam" id="PF02661">
    <property type="entry name" value="Fic"/>
    <property type="match status" value="1"/>
</dbReference>
<comment type="catalytic activity">
    <reaction evidence="7">
        <text>L-tyrosyl-[protein] + ATP = O-(5'-adenylyl)-L-tyrosyl-[protein] + diphosphate</text>
        <dbReference type="Rhea" id="RHEA:54288"/>
        <dbReference type="Rhea" id="RHEA-COMP:10136"/>
        <dbReference type="Rhea" id="RHEA-COMP:13846"/>
        <dbReference type="ChEBI" id="CHEBI:30616"/>
        <dbReference type="ChEBI" id="CHEBI:33019"/>
        <dbReference type="ChEBI" id="CHEBI:46858"/>
        <dbReference type="ChEBI" id="CHEBI:83624"/>
        <dbReference type="EC" id="2.7.7.108"/>
    </reaction>
</comment>
<dbReference type="InterPro" id="IPR012340">
    <property type="entry name" value="NA-bd_OB-fold"/>
</dbReference>
<dbReference type="OrthoDB" id="7926176at2"/>
<keyword evidence="3" id="KW-0547">Nucleotide-binding</keyword>
<dbReference type="RefSeq" id="WP_013544965.1">
    <property type="nucleotide sequence ID" value="NC_014932.1"/>
</dbReference>
<evidence type="ECO:0000256" key="3">
    <source>
        <dbReference type="ARBA" id="ARBA00022741"/>
    </source>
</evidence>
<accession>E6YHH5</accession>
<dbReference type="Pfam" id="PF18543">
    <property type="entry name" value="ID"/>
    <property type="match status" value="1"/>
</dbReference>
<dbReference type="eggNOG" id="COG2184">
    <property type="taxonomic scope" value="Bacteria"/>
</dbReference>